<dbReference type="Pfam" id="PF14620">
    <property type="entry name" value="YPEB_PepSY1-2"/>
    <property type="match status" value="1"/>
</dbReference>
<feature type="domain" description="Sporulation protein YpeB PepSY1 and PepSY2" evidence="3">
    <location>
        <begin position="190"/>
        <end position="378"/>
    </location>
</feature>
<organism evidence="5 6">
    <name type="scientific">Sulfoacidibacillus thermotolerans</name>
    <name type="common">Acidibacillus sulfuroxidans</name>
    <dbReference type="NCBI Taxonomy" id="1765684"/>
    <lineage>
        <taxon>Bacteria</taxon>
        <taxon>Bacillati</taxon>
        <taxon>Bacillota</taxon>
        <taxon>Bacilli</taxon>
        <taxon>Bacillales</taxon>
        <taxon>Alicyclobacillaceae</taxon>
        <taxon>Sulfoacidibacillus</taxon>
    </lineage>
</organism>
<dbReference type="InterPro" id="IPR025711">
    <property type="entry name" value="PepSY"/>
</dbReference>
<sequence length="459" mass="50492">MKKKRVKRTSAGWVIPALALGFIGMSLYGYQEHRLQAASLAELESGYQSAFHSMIYNLDELQDALANALVPKSGGEIVRQLHLAASEAARAESYASHLPETLTQQSGLQRFLGTMIQKTEALSDQHANGTPFSTNERKQIQFLYREATDVERAARSVQTQMMQHKNTIIHMTSTFAAPTFTVTQQAKQYFSEIGKHVPKLNIQDAMTKPHEESNSHFHSVQTNTSTGPWIDSATAIARARSVLGVSSRAHATAESLGLGYGVPGYLITVSPTPKAAPSYVAITKHGGAILWMARDGLVVAGRPRLSVEQGARDAERFLQQQRLTGFIEEKAVAYDGMANYTFVPLHSGVRLLTEPVLMKIDLTTGDVTHYDATKFLTAQPVNISLQHRLTPEQAKEALHPDFHITSIHLALIENSSHQPVLAYDIAGQSVYNVFHVDVDANTGQVLKIDKLTKAETRNI</sequence>
<dbReference type="Proteomes" id="UP000245380">
    <property type="component" value="Unassembled WGS sequence"/>
</dbReference>
<evidence type="ECO:0000256" key="1">
    <source>
        <dbReference type="SAM" id="Phobius"/>
    </source>
</evidence>
<name>A0A2U3DCP7_SULT2</name>
<dbReference type="Pfam" id="PF03413">
    <property type="entry name" value="PepSY"/>
    <property type="match status" value="1"/>
</dbReference>
<proteinExistence type="predicted"/>
<evidence type="ECO:0000313" key="5">
    <source>
        <dbReference type="EMBL" id="PWI59060.1"/>
    </source>
</evidence>
<feature type="transmembrane region" description="Helical" evidence="1">
    <location>
        <begin position="12"/>
        <end position="30"/>
    </location>
</feature>
<keyword evidence="1" id="KW-0472">Membrane</keyword>
<accession>A0A2U3DCP7</accession>
<dbReference type="EMBL" id="MPDK01000001">
    <property type="protein sequence ID" value="PWI59060.1"/>
    <property type="molecule type" value="Genomic_DNA"/>
</dbReference>
<evidence type="ECO:0000313" key="6">
    <source>
        <dbReference type="Proteomes" id="UP000245380"/>
    </source>
</evidence>
<gene>
    <name evidence="5" type="ORF">BM613_00140</name>
</gene>
<dbReference type="Pfam" id="PF20769">
    <property type="entry name" value="YPEB_N"/>
    <property type="match status" value="1"/>
</dbReference>
<evidence type="ECO:0000259" key="3">
    <source>
        <dbReference type="Pfam" id="PF14620"/>
    </source>
</evidence>
<evidence type="ECO:0000259" key="2">
    <source>
        <dbReference type="Pfam" id="PF03413"/>
    </source>
</evidence>
<keyword evidence="1" id="KW-1133">Transmembrane helix</keyword>
<feature type="domain" description="PepSY" evidence="2">
    <location>
        <begin position="388"/>
        <end position="448"/>
    </location>
</feature>
<feature type="domain" description="Sporulation protein YpeB N-terminal" evidence="4">
    <location>
        <begin position="40"/>
        <end position="166"/>
    </location>
</feature>
<evidence type="ECO:0000259" key="4">
    <source>
        <dbReference type="Pfam" id="PF20769"/>
    </source>
</evidence>
<dbReference type="GO" id="GO:0009847">
    <property type="term" value="P:spore germination"/>
    <property type="evidence" value="ECO:0007669"/>
    <property type="project" value="InterPro"/>
</dbReference>
<dbReference type="InterPro" id="IPR048402">
    <property type="entry name" value="YpeB_N"/>
</dbReference>
<keyword evidence="6" id="KW-1185">Reference proteome</keyword>
<comment type="caution">
    <text evidence="5">The sequence shown here is derived from an EMBL/GenBank/DDBJ whole genome shotgun (WGS) entry which is preliminary data.</text>
</comment>
<protein>
    <submittedName>
        <fullName evidence="5">Uncharacterized protein</fullName>
    </submittedName>
</protein>
<reference evidence="5 6" key="1">
    <citation type="submission" date="2016-11" db="EMBL/GenBank/DDBJ databases">
        <title>Comparative genomics of Acidibacillus ferroxidans species.</title>
        <authorList>
            <person name="Oliveira G."/>
            <person name="Nunes G."/>
            <person name="Oliveira R."/>
            <person name="Araujo F."/>
            <person name="Salim A."/>
            <person name="Scholte L."/>
            <person name="Morais D."/>
            <person name="Nancucheo I."/>
            <person name="Johnson D.B."/>
            <person name="Grail B."/>
            <person name="Bittencourt J."/>
            <person name="Valadares R."/>
        </authorList>
    </citation>
    <scope>NUCLEOTIDE SEQUENCE [LARGE SCALE GENOMIC DNA]</scope>
    <source>
        <strain evidence="5 6">Y002</strain>
    </source>
</reference>
<dbReference type="InterPro" id="IPR014239">
    <property type="entry name" value="YpeB_PepSY1-2"/>
</dbReference>
<dbReference type="RefSeq" id="WP_181362787.1">
    <property type="nucleotide sequence ID" value="NZ_MPDK01000001.1"/>
</dbReference>
<keyword evidence="1" id="KW-0812">Transmembrane</keyword>
<dbReference type="AlphaFoldDB" id="A0A2U3DCP7"/>